<dbReference type="Proteomes" id="UP000054350">
    <property type="component" value="Unassembled WGS sequence"/>
</dbReference>
<dbReference type="OrthoDB" id="5589474at2759"/>
<feature type="compositionally biased region" description="Basic and acidic residues" evidence="1">
    <location>
        <begin position="436"/>
        <end position="448"/>
    </location>
</feature>
<gene>
    <name evidence="2" type="ORF">AMAG_06936</name>
</gene>
<feature type="compositionally biased region" description="Low complexity" evidence="1">
    <location>
        <begin position="619"/>
        <end position="636"/>
    </location>
</feature>
<protein>
    <submittedName>
        <fullName evidence="2">Uncharacterized protein</fullName>
    </submittedName>
</protein>
<proteinExistence type="predicted"/>
<feature type="region of interest" description="Disordered" evidence="1">
    <location>
        <begin position="416"/>
        <end position="466"/>
    </location>
</feature>
<reference evidence="2 3" key="1">
    <citation type="submission" date="2009-11" db="EMBL/GenBank/DDBJ databases">
        <title>Annotation of Allomyces macrogynus ATCC 38327.</title>
        <authorList>
            <consortium name="The Broad Institute Genome Sequencing Platform"/>
            <person name="Russ C."/>
            <person name="Cuomo C."/>
            <person name="Burger G."/>
            <person name="Gray M.W."/>
            <person name="Holland P.W.H."/>
            <person name="King N."/>
            <person name="Lang F.B.F."/>
            <person name="Roger A.J."/>
            <person name="Ruiz-Trillo I."/>
            <person name="Young S.K."/>
            <person name="Zeng Q."/>
            <person name="Gargeya S."/>
            <person name="Fitzgerald M."/>
            <person name="Haas B."/>
            <person name="Abouelleil A."/>
            <person name="Alvarado L."/>
            <person name="Arachchi H.M."/>
            <person name="Berlin A."/>
            <person name="Chapman S.B."/>
            <person name="Gearin G."/>
            <person name="Goldberg J."/>
            <person name="Griggs A."/>
            <person name="Gujja S."/>
            <person name="Hansen M."/>
            <person name="Heiman D."/>
            <person name="Howarth C."/>
            <person name="Larimer J."/>
            <person name="Lui A."/>
            <person name="MacDonald P.J.P."/>
            <person name="McCowen C."/>
            <person name="Montmayeur A."/>
            <person name="Murphy C."/>
            <person name="Neiman D."/>
            <person name="Pearson M."/>
            <person name="Priest M."/>
            <person name="Roberts A."/>
            <person name="Saif S."/>
            <person name="Shea T."/>
            <person name="Sisk P."/>
            <person name="Stolte C."/>
            <person name="Sykes S."/>
            <person name="Wortman J."/>
            <person name="Nusbaum C."/>
            <person name="Birren B."/>
        </authorList>
    </citation>
    <scope>NUCLEOTIDE SEQUENCE [LARGE SCALE GENOMIC DNA]</scope>
    <source>
        <strain evidence="2 3">ATCC 38327</strain>
    </source>
</reference>
<sequence length="704" mass="72748">MSATAVVTTTLSASAAPHLDATPSPPTLATPKPALKRSASAYTPILHEELLATLDESVLSAVVYANTHHPDESDRHLAQSPPRNASLASPLARALQREPSRQVPWTAPGSAHPAVGSSSGSSKPVIRTPRRSKPTALNLAGTGASPPVLASTAAAAHPSPVSLASQSPSAASWPCSSVEPASPPASTSTSSLPRELTTYPTAPPTTRTLSSIPRASPAPSMSLSSSSSPLTLGVPVAPMLPIDSPGIPPTEEFPDVPVTMCYKYGLGKLLISRIPLAYFLAHQLNTYAPETLLFLLDLLVFDARASDMVAMYLAPGAPLELNVSAPTRAAALDAAAAATDSGDARAALTGVHRAAMPMLDAAWVDARRRGSRAGPHAESVVTRWLAAPQHSYPYSRSDRDVAALAVVDVLDRRYPSPVADDAENTASAAGSATHRGLRDRVHDSWDARRQKRQHAKRKPRHRGGSVGDALAAVHSAPLRPSLGASPGGASLAEIAPWMADEPEAARAVSLDAGVAAGRPMRKRAATADAASAAAHWTSLDDLVDEDDDDEDEDAGGVPVHAVADIAFVVRGKVANYIRRRMYEPGDVLPPRVAALLSEHPPAPASAAANVPMPPPSCVSAPSVTSGSGASVSSLRTSGGGATRGHILDTSDAASLSGVSIRTTATSAVKSLLHGLRRKHRQLGQLWEGSRTTATATTVGAGRGD</sequence>
<evidence type="ECO:0000313" key="3">
    <source>
        <dbReference type="Proteomes" id="UP000054350"/>
    </source>
</evidence>
<feature type="compositionally biased region" description="Low complexity" evidence="1">
    <location>
        <begin position="174"/>
        <end position="208"/>
    </location>
</feature>
<feature type="region of interest" description="Disordered" evidence="1">
    <location>
        <begin position="70"/>
        <end position="143"/>
    </location>
</feature>
<keyword evidence="3" id="KW-1185">Reference proteome</keyword>
<dbReference type="AlphaFoldDB" id="A0A0L0SFN7"/>
<dbReference type="VEuPathDB" id="FungiDB:AMAG_06936"/>
<feature type="compositionally biased region" description="Basic residues" evidence="1">
    <location>
        <begin position="449"/>
        <end position="463"/>
    </location>
</feature>
<feature type="region of interest" description="Disordered" evidence="1">
    <location>
        <begin position="160"/>
        <end position="227"/>
    </location>
</feature>
<accession>A0A0L0SFN7</accession>
<feature type="compositionally biased region" description="Low complexity" evidence="1">
    <location>
        <begin position="215"/>
        <end position="227"/>
    </location>
</feature>
<feature type="region of interest" description="Disordered" evidence="1">
    <location>
        <begin position="619"/>
        <end position="645"/>
    </location>
</feature>
<dbReference type="SUPFAM" id="SSF48097">
    <property type="entry name" value="Regulator of G-protein signaling, RGS"/>
    <property type="match status" value="1"/>
</dbReference>
<dbReference type="EMBL" id="GG745337">
    <property type="protein sequence ID" value="KNE61185.1"/>
    <property type="molecule type" value="Genomic_DNA"/>
</dbReference>
<reference evidence="3" key="2">
    <citation type="submission" date="2009-11" db="EMBL/GenBank/DDBJ databases">
        <title>The Genome Sequence of Allomyces macrogynus strain ATCC 38327.</title>
        <authorList>
            <consortium name="The Broad Institute Genome Sequencing Platform"/>
            <person name="Russ C."/>
            <person name="Cuomo C."/>
            <person name="Shea T."/>
            <person name="Young S.K."/>
            <person name="Zeng Q."/>
            <person name="Koehrsen M."/>
            <person name="Haas B."/>
            <person name="Borodovsky M."/>
            <person name="Guigo R."/>
            <person name="Alvarado L."/>
            <person name="Berlin A."/>
            <person name="Borenstein D."/>
            <person name="Chen Z."/>
            <person name="Engels R."/>
            <person name="Freedman E."/>
            <person name="Gellesch M."/>
            <person name="Goldberg J."/>
            <person name="Griggs A."/>
            <person name="Gujja S."/>
            <person name="Heiman D."/>
            <person name="Hepburn T."/>
            <person name="Howarth C."/>
            <person name="Jen D."/>
            <person name="Larson L."/>
            <person name="Lewis B."/>
            <person name="Mehta T."/>
            <person name="Park D."/>
            <person name="Pearson M."/>
            <person name="Roberts A."/>
            <person name="Saif S."/>
            <person name="Shenoy N."/>
            <person name="Sisk P."/>
            <person name="Stolte C."/>
            <person name="Sykes S."/>
            <person name="Walk T."/>
            <person name="White J."/>
            <person name="Yandava C."/>
            <person name="Burger G."/>
            <person name="Gray M.W."/>
            <person name="Holland P.W.H."/>
            <person name="King N."/>
            <person name="Lang F.B.F."/>
            <person name="Roger A.J."/>
            <person name="Ruiz-Trillo I."/>
            <person name="Lander E."/>
            <person name="Nusbaum C."/>
        </authorList>
    </citation>
    <scope>NUCLEOTIDE SEQUENCE [LARGE SCALE GENOMIC DNA]</scope>
    <source>
        <strain evidence="3">ATCC 38327</strain>
    </source>
</reference>
<name>A0A0L0SFN7_ALLM3</name>
<dbReference type="InterPro" id="IPR036305">
    <property type="entry name" value="RGS_sf"/>
</dbReference>
<evidence type="ECO:0000313" key="2">
    <source>
        <dbReference type="EMBL" id="KNE61185.1"/>
    </source>
</evidence>
<organism evidence="2 3">
    <name type="scientific">Allomyces macrogynus (strain ATCC 38327)</name>
    <name type="common">Allomyces javanicus var. macrogynus</name>
    <dbReference type="NCBI Taxonomy" id="578462"/>
    <lineage>
        <taxon>Eukaryota</taxon>
        <taxon>Fungi</taxon>
        <taxon>Fungi incertae sedis</taxon>
        <taxon>Blastocladiomycota</taxon>
        <taxon>Blastocladiomycetes</taxon>
        <taxon>Blastocladiales</taxon>
        <taxon>Blastocladiaceae</taxon>
        <taxon>Allomyces</taxon>
    </lineage>
</organism>
<evidence type="ECO:0000256" key="1">
    <source>
        <dbReference type="SAM" id="MobiDB-lite"/>
    </source>
</evidence>